<keyword evidence="7" id="KW-0406">Ion transport</keyword>
<feature type="transmembrane region" description="Helical" evidence="9">
    <location>
        <begin position="467"/>
        <end position="485"/>
    </location>
</feature>
<feature type="transmembrane region" description="Helical" evidence="9">
    <location>
        <begin position="273"/>
        <end position="292"/>
    </location>
</feature>
<feature type="transmembrane region" description="Helical" evidence="9">
    <location>
        <begin position="190"/>
        <end position="209"/>
    </location>
</feature>
<evidence type="ECO:0000256" key="7">
    <source>
        <dbReference type="ARBA" id="ARBA00023065"/>
    </source>
</evidence>
<feature type="transmembrane region" description="Helical" evidence="9">
    <location>
        <begin position="519"/>
        <end position="537"/>
    </location>
</feature>
<dbReference type="InterPro" id="IPR038770">
    <property type="entry name" value="Na+/solute_symporter_sf"/>
</dbReference>
<feature type="domain" description="Cation/H+ exchanger transmembrane" evidence="10">
    <location>
        <begin position="14"/>
        <end position="377"/>
    </location>
</feature>
<dbReference type="GO" id="GO:1902600">
    <property type="term" value="P:proton transmembrane transport"/>
    <property type="evidence" value="ECO:0007669"/>
    <property type="project" value="InterPro"/>
</dbReference>
<gene>
    <name evidence="11" type="ORF">EV700_0416</name>
</gene>
<keyword evidence="4" id="KW-0050">Antiport</keyword>
<evidence type="ECO:0000256" key="4">
    <source>
        <dbReference type="ARBA" id="ARBA00022449"/>
    </source>
</evidence>
<feature type="transmembrane region" description="Helical" evidence="9">
    <location>
        <begin position="298"/>
        <end position="320"/>
    </location>
</feature>
<feature type="transmembrane region" description="Helical" evidence="9">
    <location>
        <begin position="87"/>
        <end position="107"/>
    </location>
</feature>
<dbReference type="Gene3D" id="1.20.1530.20">
    <property type="match status" value="1"/>
</dbReference>
<name>A0A4Q7ZBB8_9GAMM</name>
<dbReference type="PANTHER" id="PTHR42751:SF3">
    <property type="entry name" value="SODIUM_GLUTAMATE SYMPORTER"/>
    <property type="match status" value="1"/>
</dbReference>
<keyword evidence="6 9" id="KW-1133">Transmembrane helix</keyword>
<evidence type="ECO:0000256" key="1">
    <source>
        <dbReference type="ARBA" id="ARBA00004141"/>
    </source>
</evidence>
<dbReference type="PANTHER" id="PTHR42751">
    <property type="entry name" value="SODIUM/HYDROGEN EXCHANGER FAMILY/TRKA DOMAIN PROTEIN"/>
    <property type="match status" value="1"/>
</dbReference>
<keyword evidence="5 9" id="KW-0812">Transmembrane</keyword>
<comment type="similarity">
    <text evidence="2">Belongs to the monovalent cation:proton antiporter 2 (CPA2) transporter (TC 2.A.37) family.</text>
</comment>
<evidence type="ECO:0000256" key="9">
    <source>
        <dbReference type="SAM" id="Phobius"/>
    </source>
</evidence>
<dbReference type="OrthoDB" id="9781411at2"/>
<keyword evidence="12" id="KW-1185">Reference proteome</keyword>
<comment type="subcellular location">
    <subcellularLocation>
        <location evidence="1">Membrane</location>
        <topology evidence="1">Multi-pass membrane protein</topology>
    </subcellularLocation>
</comment>
<keyword evidence="8 9" id="KW-0472">Membrane</keyword>
<dbReference type="AlphaFoldDB" id="A0A4Q7ZBB8"/>
<feature type="transmembrane region" description="Helical" evidence="9">
    <location>
        <begin position="543"/>
        <end position="561"/>
    </location>
</feature>
<evidence type="ECO:0000313" key="12">
    <source>
        <dbReference type="Proteomes" id="UP000292423"/>
    </source>
</evidence>
<evidence type="ECO:0000259" key="10">
    <source>
        <dbReference type="Pfam" id="PF00999"/>
    </source>
</evidence>
<proteinExistence type="inferred from homology"/>
<dbReference type="Proteomes" id="UP000292423">
    <property type="component" value="Unassembled WGS sequence"/>
</dbReference>
<dbReference type="RefSeq" id="WP_130410697.1">
    <property type="nucleotide sequence ID" value="NZ_SHKX01000010.1"/>
</dbReference>
<dbReference type="GO" id="GO:0016020">
    <property type="term" value="C:membrane"/>
    <property type="evidence" value="ECO:0007669"/>
    <property type="project" value="UniProtKB-SubCell"/>
</dbReference>
<dbReference type="Pfam" id="PF00999">
    <property type="entry name" value="Na_H_Exchanger"/>
    <property type="match status" value="1"/>
</dbReference>
<evidence type="ECO:0000313" key="11">
    <source>
        <dbReference type="EMBL" id="RZU47454.1"/>
    </source>
</evidence>
<dbReference type="EMBL" id="SHKX01000010">
    <property type="protein sequence ID" value="RZU47454.1"/>
    <property type="molecule type" value="Genomic_DNA"/>
</dbReference>
<evidence type="ECO:0000256" key="8">
    <source>
        <dbReference type="ARBA" id="ARBA00023136"/>
    </source>
</evidence>
<evidence type="ECO:0000256" key="2">
    <source>
        <dbReference type="ARBA" id="ARBA00005551"/>
    </source>
</evidence>
<feature type="transmembrane region" description="Helical" evidence="9">
    <location>
        <begin position="58"/>
        <end position="75"/>
    </location>
</feature>
<organism evidence="11 12">
    <name type="scientific">Fluviicoccus keumensis</name>
    <dbReference type="NCBI Taxonomy" id="1435465"/>
    <lineage>
        <taxon>Bacteria</taxon>
        <taxon>Pseudomonadati</taxon>
        <taxon>Pseudomonadota</taxon>
        <taxon>Gammaproteobacteria</taxon>
        <taxon>Moraxellales</taxon>
        <taxon>Moraxellaceae</taxon>
        <taxon>Fluviicoccus</taxon>
    </lineage>
</organism>
<accession>A0A4Q7ZBB8</accession>
<protein>
    <submittedName>
        <fullName evidence="11">Transporter (CPA2 family)</fullName>
    </submittedName>
</protein>
<keyword evidence="3" id="KW-0813">Transport</keyword>
<feature type="transmembrane region" description="Helical" evidence="9">
    <location>
        <begin position="150"/>
        <end position="170"/>
    </location>
</feature>
<reference evidence="11 12" key="1">
    <citation type="submission" date="2019-02" db="EMBL/GenBank/DDBJ databases">
        <title>Genomic Encyclopedia of Type Strains, Phase IV (KMG-IV): sequencing the most valuable type-strain genomes for metagenomic binning, comparative biology and taxonomic classification.</title>
        <authorList>
            <person name="Goeker M."/>
        </authorList>
    </citation>
    <scope>NUCLEOTIDE SEQUENCE [LARGE SCALE GENOMIC DNA]</scope>
    <source>
        <strain evidence="11 12">DSM 105135</strain>
    </source>
</reference>
<evidence type="ECO:0000256" key="3">
    <source>
        <dbReference type="ARBA" id="ARBA00022448"/>
    </source>
</evidence>
<feature type="transmembrane region" description="Helical" evidence="9">
    <location>
        <begin position="221"/>
        <end position="237"/>
    </location>
</feature>
<evidence type="ECO:0000256" key="6">
    <source>
        <dbReference type="ARBA" id="ARBA00022989"/>
    </source>
</evidence>
<feature type="transmembrane region" description="Helical" evidence="9">
    <location>
        <begin position="426"/>
        <end position="447"/>
    </location>
</feature>
<dbReference type="InterPro" id="IPR006153">
    <property type="entry name" value="Cation/H_exchanger_TM"/>
</dbReference>
<comment type="caution">
    <text evidence="11">The sequence shown here is derived from an EMBL/GenBank/DDBJ whole genome shotgun (WGS) entry which is preliminary data.</text>
</comment>
<evidence type="ECO:0000256" key="5">
    <source>
        <dbReference type="ARBA" id="ARBA00022692"/>
    </source>
</evidence>
<dbReference type="GO" id="GO:0015297">
    <property type="term" value="F:antiporter activity"/>
    <property type="evidence" value="ECO:0007669"/>
    <property type="project" value="UniProtKB-KW"/>
</dbReference>
<feature type="transmembrane region" description="Helical" evidence="9">
    <location>
        <begin position="357"/>
        <end position="377"/>
    </location>
</feature>
<feature type="transmembrane region" description="Helical" evidence="9">
    <location>
        <begin position="119"/>
        <end position="138"/>
    </location>
</feature>
<feature type="transmembrane region" description="Helical" evidence="9">
    <location>
        <begin position="31"/>
        <end position="52"/>
    </location>
</feature>
<sequence>MHAELFLQDLAMIMMVAGLVTVLFHRLKLPVVPGYILAGLIIGPHTPPFALIHDLQTIHTLAELGVVFLLFSLGLEFNLKKLGRVGAAALVAATLETSLMIWVGYQIGRYFGWQTMDAVFLGAMMAISSTTVIVKTLGELGLKNQKFAHYIFGMLIVEDILAIAILALLSGVASSGGISFGSVAQTLAELALFMIVTLVVGILAVPRLLAYVASFRSQETLLVAVLGLCFGFCLLVTKLHYSMALGAFLMGAIIAESRQLRQIERLVEPLRDMFSAIFFVAVGLLLNPQVLIDYAVPVLVITLAVIAGKVAGASFGLLLAGQNGSTALRAGFGLAQIGEFSFIIASLGVSLKVTSDFLFPIAVAVSTLTAFFGPWLMKSADPLSRLLGQWMPRRVVGVWEAYDVWLQSLSPQNEDEVLLAKMIRRILVHAFVNLALVIAIFVSAAAFFDGVKVYLPQLIRHEGLEMAAVWAGALFLSLPFLIAAYRKLKALSMLLAEMGVKPEVAGQYTVQARKVVSELIPIVAMLVMVLLVAALSASILPPAPLLVGVLVGMGLLLPLLWKRFVRLHSRLQIALMETLEEEGGE</sequence>
<feature type="transmembrane region" description="Helical" evidence="9">
    <location>
        <begin position="6"/>
        <end position="24"/>
    </location>
</feature>